<dbReference type="GO" id="GO:0000492">
    <property type="term" value="P:box C/D snoRNP assembly"/>
    <property type="evidence" value="ECO:0007669"/>
    <property type="project" value="InterPro"/>
</dbReference>
<feature type="compositionally biased region" description="Basic and acidic residues" evidence="1">
    <location>
        <begin position="182"/>
        <end position="193"/>
    </location>
</feature>
<feature type="compositionally biased region" description="Acidic residues" evidence="1">
    <location>
        <begin position="141"/>
        <end position="165"/>
    </location>
</feature>
<evidence type="ECO:0000313" key="2">
    <source>
        <dbReference type="EMBL" id="KAK9166091.1"/>
    </source>
</evidence>
<dbReference type="PANTHER" id="PTHR28674">
    <property type="entry name" value="SIMILAR TO DNA SEGMENT, CHR 10, WAYNE STATE UNIVERSITY 102,-EXPRESSED"/>
    <property type="match status" value="1"/>
</dbReference>
<proteinExistence type="predicted"/>
<organism evidence="2 3">
    <name type="scientific">Stephania cephalantha</name>
    <dbReference type="NCBI Taxonomy" id="152367"/>
    <lineage>
        <taxon>Eukaryota</taxon>
        <taxon>Viridiplantae</taxon>
        <taxon>Streptophyta</taxon>
        <taxon>Embryophyta</taxon>
        <taxon>Tracheophyta</taxon>
        <taxon>Spermatophyta</taxon>
        <taxon>Magnoliopsida</taxon>
        <taxon>Ranunculales</taxon>
        <taxon>Menispermaceae</taxon>
        <taxon>Menispermoideae</taxon>
        <taxon>Cissampelideae</taxon>
        <taxon>Stephania</taxon>
    </lineage>
</organism>
<dbReference type="EMBL" id="JBBNAG010000001">
    <property type="protein sequence ID" value="KAK9166091.1"/>
    <property type="molecule type" value="Genomic_DNA"/>
</dbReference>
<feature type="compositionally biased region" description="Polar residues" evidence="1">
    <location>
        <begin position="166"/>
        <end position="181"/>
    </location>
</feature>
<dbReference type="PANTHER" id="PTHR28674:SF1">
    <property type="entry name" value="NOP PROTEIN CHAPERONE 1"/>
    <property type="match status" value="1"/>
</dbReference>
<evidence type="ECO:0000313" key="3">
    <source>
        <dbReference type="Proteomes" id="UP001419268"/>
    </source>
</evidence>
<keyword evidence="3" id="KW-1185">Reference proteome</keyword>
<reference evidence="2 3" key="1">
    <citation type="submission" date="2024-01" db="EMBL/GenBank/DDBJ databases">
        <title>Genome assemblies of Stephania.</title>
        <authorList>
            <person name="Yang L."/>
        </authorList>
    </citation>
    <scope>NUCLEOTIDE SEQUENCE [LARGE SCALE GENOMIC DNA]</scope>
    <source>
        <strain evidence="2">JXDWG</strain>
        <tissue evidence="2">Leaf</tissue>
    </source>
</reference>
<dbReference type="Pfam" id="PF15370">
    <property type="entry name" value="NOPCHAP1"/>
    <property type="match status" value="1"/>
</dbReference>
<dbReference type="GO" id="GO:0062064">
    <property type="term" value="F:box C/D methylation guide snoRNP complex binding"/>
    <property type="evidence" value="ECO:0007669"/>
    <property type="project" value="TreeGrafter"/>
</dbReference>
<protein>
    <submittedName>
        <fullName evidence="2">Uncharacterized protein</fullName>
    </submittedName>
</protein>
<dbReference type="InterPro" id="IPR027921">
    <property type="entry name" value="NOPCHAP1"/>
</dbReference>
<accession>A0AAP0Q7K1</accession>
<dbReference type="Proteomes" id="UP001419268">
    <property type="component" value="Unassembled WGS sequence"/>
</dbReference>
<comment type="caution">
    <text evidence="2">The sequence shown here is derived from an EMBL/GenBank/DDBJ whole genome shotgun (WGS) entry which is preliminary data.</text>
</comment>
<feature type="region of interest" description="Disordered" evidence="1">
    <location>
        <begin position="135"/>
        <end position="193"/>
    </location>
</feature>
<dbReference type="AlphaFoldDB" id="A0AAP0Q7K1"/>
<gene>
    <name evidence="2" type="ORF">Scep_001282</name>
</gene>
<evidence type="ECO:0000256" key="1">
    <source>
        <dbReference type="SAM" id="MobiDB-lite"/>
    </source>
</evidence>
<name>A0AAP0Q7K1_9MAGN</name>
<sequence length="193" mass="20860">MPSATSTSKDLLKLEHGRSAFSALESTVLVCKKDPLTEFPKHQSSDGKLVTTSVPTSNVLGKVKDFLGVMAESNKKLQDNAVKNSDEYDIEVLNGNENEYIEMDLLLGVADLHTPEAVAAAESAISGPHSIVDLAAASSDSDTEDSDSSSDDDEDDEDNDDDDLEQTYSPTKFQRSCSSGDDQAKKRLKIQEL</sequence>